<evidence type="ECO:0000313" key="1">
    <source>
        <dbReference type="EMBL" id="CAE0633956.1"/>
    </source>
</evidence>
<dbReference type="AlphaFoldDB" id="A0A6S9HXM5"/>
<protein>
    <submittedName>
        <fullName evidence="1">Uncharacterized protein</fullName>
    </submittedName>
</protein>
<dbReference type="EMBL" id="HBIU01027501">
    <property type="protein sequence ID" value="CAE0633956.1"/>
    <property type="molecule type" value="Transcribed_RNA"/>
</dbReference>
<dbReference type="PANTHER" id="PTHR36960">
    <property type="entry name" value="SI:DKEY-32E6.3"/>
    <property type="match status" value="1"/>
</dbReference>
<proteinExistence type="predicted"/>
<name>A0A6S9HXM5_HETAK</name>
<sequence length="381" mass="41602">MALQQRKLLLHFDINKTLIVSDVAGGVGTEQMINSLLSEVAWGKINADTQAWELLSEEPSVCAPDESTGWMTFNEYLENILKPEKAQKRAVKTSFTEEGKIGESFRPAYERILNALALPEDVRAAAAAAVPALAGGQCFILPCFFELLLALQARGRAFSLVFRTFGHDLPQIAEEFNAFCEGRHPCWPHARMDGTGGTADRRLKLPQASGKFYRDGEGGDGMHLAMIDSTTQLVEISHGVEEVWKTIIEKSADGTTLGLSDCYPWWRDNNESDTSGKLLLVAGDEEHGEEEVGVAAEGGAPSSAPPRAAAAAAAPLALFFDDNVERDRAHIVDVRRAAPGAPPVPFARSKDRFIFKAEPFAAILDRQYYINALELLESNNV</sequence>
<dbReference type="PANTHER" id="PTHR36960:SF1">
    <property type="entry name" value="SI:DKEY-32E6.3"/>
    <property type="match status" value="1"/>
</dbReference>
<reference evidence="1" key="1">
    <citation type="submission" date="2021-01" db="EMBL/GenBank/DDBJ databases">
        <authorList>
            <person name="Corre E."/>
            <person name="Pelletier E."/>
            <person name="Niang G."/>
            <person name="Scheremetjew M."/>
            <person name="Finn R."/>
            <person name="Kale V."/>
            <person name="Holt S."/>
            <person name="Cochrane G."/>
            <person name="Meng A."/>
            <person name="Brown T."/>
            <person name="Cohen L."/>
        </authorList>
    </citation>
    <scope>NUCLEOTIDE SEQUENCE</scope>
    <source>
        <strain evidence="1">CCMP3107</strain>
    </source>
</reference>
<organism evidence="1">
    <name type="scientific">Heterosigma akashiwo</name>
    <name type="common">Chromophytic alga</name>
    <name type="synonym">Heterosigma carterae</name>
    <dbReference type="NCBI Taxonomy" id="2829"/>
    <lineage>
        <taxon>Eukaryota</taxon>
        <taxon>Sar</taxon>
        <taxon>Stramenopiles</taxon>
        <taxon>Ochrophyta</taxon>
        <taxon>Raphidophyceae</taxon>
        <taxon>Chattonellales</taxon>
        <taxon>Chattonellaceae</taxon>
        <taxon>Heterosigma</taxon>
    </lineage>
</organism>
<accession>A0A6S9HXM5</accession>
<gene>
    <name evidence="1" type="ORF">HAKA00212_LOCUS12670</name>
</gene>